<reference evidence="2 3" key="1">
    <citation type="journal article" date="2018" name="Nat. Ecol. Evol.">
        <title>Pezizomycetes genomes reveal the molecular basis of ectomycorrhizal truffle lifestyle.</title>
        <authorList>
            <person name="Murat C."/>
            <person name="Payen T."/>
            <person name="Noel B."/>
            <person name="Kuo A."/>
            <person name="Morin E."/>
            <person name="Chen J."/>
            <person name="Kohler A."/>
            <person name="Krizsan K."/>
            <person name="Balestrini R."/>
            <person name="Da Silva C."/>
            <person name="Montanini B."/>
            <person name="Hainaut M."/>
            <person name="Levati E."/>
            <person name="Barry K.W."/>
            <person name="Belfiori B."/>
            <person name="Cichocki N."/>
            <person name="Clum A."/>
            <person name="Dockter R.B."/>
            <person name="Fauchery L."/>
            <person name="Guy J."/>
            <person name="Iotti M."/>
            <person name="Le Tacon F."/>
            <person name="Lindquist E.A."/>
            <person name="Lipzen A."/>
            <person name="Malagnac F."/>
            <person name="Mello A."/>
            <person name="Molinier V."/>
            <person name="Miyauchi S."/>
            <person name="Poulain J."/>
            <person name="Riccioni C."/>
            <person name="Rubini A."/>
            <person name="Sitrit Y."/>
            <person name="Splivallo R."/>
            <person name="Traeger S."/>
            <person name="Wang M."/>
            <person name="Zifcakova L."/>
            <person name="Wipf D."/>
            <person name="Zambonelli A."/>
            <person name="Paolocci F."/>
            <person name="Nowrousian M."/>
            <person name="Ottonello S."/>
            <person name="Baldrian P."/>
            <person name="Spatafora J.W."/>
            <person name="Henrissat B."/>
            <person name="Nagy L.G."/>
            <person name="Aury J.M."/>
            <person name="Wincker P."/>
            <person name="Grigoriev I.V."/>
            <person name="Bonfante P."/>
            <person name="Martin F.M."/>
        </authorList>
    </citation>
    <scope>NUCLEOTIDE SEQUENCE [LARGE SCALE GENOMIC DNA]</scope>
    <source>
        <strain evidence="2 3">RN42</strain>
    </source>
</reference>
<organism evidence="2 3">
    <name type="scientific">Ascobolus immersus RN42</name>
    <dbReference type="NCBI Taxonomy" id="1160509"/>
    <lineage>
        <taxon>Eukaryota</taxon>
        <taxon>Fungi</taxon>
        <taxon>Dikarya</taxon>
        <taxon>Ascomycota</taxon>
        <taxon>Pezizomycotina</taxon>
        <taxon>Pezizomycetes</taxon>
        <taxon>Pezizales</taxon>
        <taxon>Ascobolaceae</taxon>
        <taxon>Ascobolus</taxon>
    </lineage>
</organism>
<feature type="region of interest" description="Disordered" evidence="1">
    <location>
        <begin position="293"/>
        <end position="317"/>
    </location>
</feature>
<proteinExistence type="predicted"/>
<evidence type="ECO:0000313" key="2">
    <source>
        <dbReference type="EMBL" id="RPA79977.1"/>
    </source>
</evidence>
<protein>
    <submittedName>
        <fullName evidence="2">Uncharacterized protein</fullName>
    </submittedName>
</protein>
<accession>A0A3N4I3E7</accession>
<name>A0A3N4I3E7_ASCIM</name>
<dbReference type="EMBL" id="ML119693">
    <property type="protein sequence ID" value="RPA79977.1"/>
    <property type="molecule type" value="Genomic_DNA"/>
</dbReference>
<dbReference type="AlphaFoldDB" id="A0A3N4I3E7"/>
<gene>
    <name evidence="2" type="ORF">BJ508DRAFT_362872</name>
</gene>
<keyword evidence="3" id="KW-1185">Reference proteome</keyword>
<dbReference type="Proteomes" id="UP000275078">
    <property type="component" value="Unassembled WGS sequence"/>
</dbReference>
<feature type="region of interest" description="Disordered" evidence="1">
    <location>
        <begin position="1"/>
        <end position="23"/>
    </location>
</feature>
<feature type="region of interest" description="Disordered" evidence="1">
    <location>
        <begin position="54"/>
        <end position="96"/>
    </location>
</feature>
<evidence type="ECO:0000256" key="1">
    <source>
        <dbReference type="SAM" id="MobiDB-lite"/>
    </source>
</evidence>
<evidence type="ECO:0000313" key="3">
    <source>
        <dbReference type="Proteomes" id="UP000275078"/>
    </source>
</evidence>
<sequence length="317" mass="36147">MLPEDIDYRIFDPDPKEDLPNGNDFERYDCTVAETVYVEILEYENTKQKIVSEKGQLKPSEFPSHLNSEEKVPEVDNSEPANLPSESPQTGRPIRQSARPELRVYSMFALLSYEHHTVSFSGEGEGVLPGRHSERTVSKTEGLLVQSIHLQNLLRDLAIEEQLDEVTELDSVDLYEDPINIPKPYKVLFFLADRIDKHAETLGTSLKKESGRDAFAAEAEVRLLQRVISETAPLSHLRAEFRRAHRSLKINADALWTLFRTKSKVLVRLRPQSEEWDECWIVRNAQIVFESMERPKSGPPRAPQALSLLEGGLVDDE</sequence>